<dbReference type="PROSITE" id="PS51257">
    <property type="entry name" value="PROKAR_LIPOPROTEIN"/>
    <property type="match status" value="1"/>
</dbReference>
<protein>
    <recommendedName>
        <fullName evidence="4">Lipoprotein</fullName>
    </recommendedName>
</protein>
<gene>
    <name evidence="2" type="ORF">STABA_v1c00210</name>
</gene>
<evidence type="ECO:0000313" key="3">
    <source>
        <dbReference type="Proteomes" id="UP000424468"/>
    </source>
</evidence>
<dbReference type="NCBIfam" id="NF045726">
    <property type="entry name" value="XXplasma_LP"/>
    <property type="match status" value="1"/>
</dbReference>
<dbReference type="OrthoDB" id="389077at2"/>
<dbReference type="EMBL" id="CP046276">
    <property type="protein sequence ID" value="QGS51388.1"/>
    <property type="molecule type" value="Genomic_DNA"/>
</dbReference>
<dbReference type="Proteomes" id="UP000424468">
    <property type="component" value="Chromosome"/>
</dbReference>
<dbReference type="RefSeq" id="WP_156005264.1">
    <property type="nucleotide sequence ID" value="NZ_CP046276.1"/>
</dbReference>
<dbReference type="NCBIfam" id="NF038029">
    <property type="entry name" value="LP_plasma"/>
    <property type="match status" value="1"/>
</dbReference>
<keyword evidence="1" id="KW-0732">Signal</keyword>
<evidence type="ECO:0000256" key="1">
    <source>
        <dbReference type="SAM" id="SignalP"/>
    </source>
</evidence>
<keyword evidence="3" id="KW-1185">Reference proteome</keyword>
<organism evidence="2 3">
    <name type="scientific">Spiroplasma tabanidicola</name>
    <dbReference type="NCBI Taxonomy" id="324079"/>
    <lineage>
        <taxon>Bacteria</taxon>
        <taxon>Bacillati</taxon>
        <taxon>Mycoplasmatota</taxon>
        <taxon>Mollicutes</taxon>
        <taxon>Entomoplasmatales</taxon>
        <taxon>Spiroplasmataceae</taxon>
        <taxon>Spiroplasma</taxon>
    </lineage>
</organism>
<feature type="chain" id="PRO_5026019607" description="Lipoprotein" evidence="1">
    <location>
        <begin position="24"/>
        <end position="146"/>
    </location>
</feature>
<dbReference type="KEGG" id="stab:STABA_v1c00210"/>
<name>A0A6I6CB36_9MOLU</name>
<reference evidence="2 3" key="1">
    <citation type="submission" date="2019-11" db="EMBL/GenBank/DDBJ databases">
        <title>Complete genome sequence of Spiroplasma tabanidicola TAUS-1 (DSM 22603).</title>
        <authorList>
            <person name="Huang C.-T."/>
            <person name="Lin Y.-C."/>
            <person name="Kuo C.-H."/>
        </authorList>
    </citation>
    <scope>NUCLEOTIDE SEQUENCE [LARGE SCALE GENOMIC DNA]</scope>
    <source>
        <strain evidence="2 3">TAUS-1</strain>
    </source>
</reference>
<sequence length="146" mass="15983">MKKLLSILGAFGISLTITSSVTACYPIKVKKSLRELPVQDIGELKGTKDLPTATEIINAVLDKNADFGISASDFEVSGKITTSSVKLKASSTSTNFRGKVIIRFSYIKEVDESSTINSMNLKLSKNYNKYINQLSITKIVIKNTKN</sequence>
<feature type="signal peptide" evidence="1">
    <location>
        <begin position="1"/>
        <end position="23"/>
    </location>
</feature>
<dbReference type="InterPro" id="IPR054816">
    <property type="entry name" value="Lipoprotein_mollicutes-type_CS"/>
</dbReference>
<dbReference type="AlphaFoldDB" id="A0A6I6CB36"/>
<accession>A0A6I6CB36</accession>
<evidence type="ECO:0000313" key="2">
    <source>
        <dbReference type="EMBL" id="QGS51388.1"/>
    </source>
</evidence>
<evidence type="ECO:0008006" key="4">
    <source>
        <dbReference type="Google" id="ProtNLM"/>
    </source>
</evidence>
<proteinExistence type="predicted"/>